<dbReference type="SMART" id="SM00014">
    <property type="entry name" value="acidPPc"/>
    <property type="match status" value="1"/>
</dbReference>
<dbReference type="Pfam" id="PF01569">
    <property type="entry name" value="PAP2"/>
    <property type="match status" value="1"/>
</dbReference>
<keyword evidence="4" id="KW-1185">Reference proteome</keyword>
<dbReference type="PANTHER" id="PTHR14969">
    <property type="entry name" value="SPHINGOSINE-1-PHOSPHATE PHOSPHOHYDROLASE"/>
    <property type="match status" value="1"/>
</dbReference>
<dbReference type="STRING" id="1133569.FD21_GL001930"/>
<name>A0A0R2BZQ7_9LACO</name>
<dbReference type="EMBL" id="AYYX01000071">
    <property type="protein sequence ID" value="KRM84728.1"/>
    <property type="molecule type" value="Genomic_DNA"/>
</dbReference>
<dbReference type="Proteomes" id="UP000051576">
    <property type="component" value="Unassembled WGS sequence"/>
</dbReference>
<dbReference type="SUPFAM" id="SSF48317">
    <property type="entry name" value="Acid phosphatase/Vanadium-dependent haloperoxidase"/>
    <property type="match status" value="1"/>
</dbReference>
<feature type="transmembrane region" description="Helical" evidence="1">
    <location>
        <begin position="57"/>
        <end position="79"/>
    </location>
</feature>
<dbReference type="eggNOG" id="COG0671">
    <property type="taxonomic scope" value="Bacteria"/>
</dbReference>
<protein>
    <submittedName>
        <fullName evidence="3">Phosphatase</fullName>
    </submittedName>
</protein>
<organism evidence="3 4">
    <name type="scientific">Liquorilactobacillus vini DSM 20605</name>
    <dbReference type="NCBI Taxonomy" id="1133569"/>
    <lineage>
        <taxon>Bacteria</taxon>
        <taxon>Bacillati</taxon>
        <taxon>Bacillota</taxon>
        <taxon>Bacilli</taxon>
        <taxon>Lactobacillales</taxon>
        <taxon>Lactobacillaceae</taxon>
        <taxon>Liquorilactobacillus</taxon>
    </lineage>
</organism>
<dbReference type="Gene3D" id="1.20.144.10">
    <property type="entry name" value="Phosphatidic acid phosphatase type 2/haloperoxidase"/>
    <property type="match status" value="1"/>
</dbReference>
<evidence type="ECO:0000256" key="1">
    <source>
        <dbReference type="SAM" id="Phobius"/>
    </source>
</evidence>
<feature type="transmembrane region" description="Helical" evidence="1">
    <location>
        <begin position="191"/>
        <end position="208"/>
    </location>
</feature>
<comment type="caution">
    <text evidence="3">The sequence shown here is derived from an EMBL/GenBank/DDBJ whole genome shotgun (WGS) entry which is preliminary data.</text>
</comment>
<keyword evidence="1" id="KW-1133">Transmembrane helix</keyword>
<keyword evidence="1" id="KW-0472">Membrane</keyword>
<evidence type="ECO:0000259" key="2">
    <source>
        <dbReference type="SMART" id="SM00014"/>
    </source>
</evidence>
<feature type="transmembrane region" description="Helical" evidence="1">
    <location>
        <begin position="7"/>
        <end position="28"/>
    </location>
</feature>
<dbReference type="InterPro" id="IPR000326">
    <property type="entry name" value="PAP2/HPO"/>
</dbReference>
<dbReference type="InterPro" id="IPR036938">
    <property type="entry name" value="PAP2/HPO_sf"/>
</dbReference>
<evidence type="ECO:0000313" key="3">
    <source>
        <dbReference type="EMBL" id="KRM84728.1"/>
    </source>
</evidence>
<feature type="domain" description="Phosphatidic acid phosphatase type 2/haloperoxidase" evidence="2">
    <location>
        <begin position="91"/>
        <end position="202"/>
    </location>
</feature>
<feature type="transmembrane region" description="Helical" evidence="1">
    <location>
        <begin position="159"/>
        <end position="179"/>
    </location>
</feature>
<accession>A0A0R2BZQ7</accession>
<dbReference type="OrthoDB" id="9789113at2"/>
<dbReference type="CDD" id="cd03392">
    <property type="entry name" value="PAP2_like_2"/>
    <property type="match status" value="1"/>
</dbReference>
<dbReference type="PANTHER" id="PTHR14969:SF13">
    <property type="entry name" value="AT30094P"/>
    <property type="match status" value="1"/>
</dbReference>
<feature type="transmembrane region" description="Helical" evidence="1">
    <location>
        <begin position="132"/>
        <end position="152"/>
    </location>
</feature>
<evidence type="ECO:0000313" key="4">
    <source>
        <dbReference type="Proteomes" id="UP000051576"/>
    </source>
</evidence>
<dbReference type="AlphaFoldDB" id="A0A0R2BZQ7"/>
<reference evidence="3 4" key="1">
    <citation type="journal article" date="2015" name="Genome Announc.">
        <title>Expanding the biotechnology potential of lactobacilli through comparative genomics of 213 strains and associated genera.</title>
        <authorList>
            <person name="Sun Z."/>
            <person name="Harris H.M."/>
            <person name="McCann A."/>
            <person name="Guo C."/>
            <person name="Argimon S."/>
            <person name="Zhang W."/>
            <person name="Yang X."/>
            <person name="Jeffery I.B."/>
            <person name="Cooney J.C."/>
            <person name="Kagawa T.F."/>
            <person name="Liu W."/>
            <person name="Song Y."/>
            <person name="Salvetti E."/>
            <person name="Wrobel A."/>
            <person name="Rasinkangas P."/>
            <person name="Parkhill J."/>
            <person name="Rea M.C."/>
            <person name="O'Sullivan O."/>
            <person name="Ritari J."/>
            <person name="Douillard F.P."/>
            <person name="Paul Ross R."/>
            <person name="Yang R."/>
            <person name="Briner A.E."/>
            <person name="Felis G.E."/>
            <person name="de Vos W.M."/>
            <person name="Barrangou R."/>
            <person name="Klaenhammer T.R."/>
            <person name="Caufield P.W."/>
            <person name="Cui Y."/>
            <person name="Zhang H."/>
            <person name="O'Toole P.W."/>
        </authorList>
    </citation>
    <scope>NUCLEOTIDE SEQUENCE [LARGE SCALE GENOMIC DNA]</scope>
    <source>
        <strain evidence="3 4">DSM 20605</strain>
    </source>
</reference>
<dbReference type="RefSeq" id="WP_010579416.1">
    <property type="nucleotide sequence ID" value="NZ_AHYZ01000005.1"/>
</dbReference>
<proteinExistence type="predicted"/>
<feature type="transmembrane region" description="Helical" evidence="1">
    <location>
        <begin position="91"/>
        <end position="112"/>
    </location>
</feature>
<gene>
    <name evidence="3" type="ORF">FD21_GL001930</name>
</gene>
<sequence>MILLKRDFRWLIAGIVASCLFICLTLIVKLNTHWISKFDISFEKIILATGGTNSDQLFSIIAFFGSPIANLLLTMILAISIWVKQKNIFNLLWIMFVQVGGDALVLLFKIIIARPRPQNQVITDYGFSYPSGHTFSTTIFIFIILFIIVPLLDDQETQFAVSLLAIFWLGLVAFSRLYLRNHFPSDVLGSFFLAISWWELMRSFYLTLKVNFSEKMGE</sequence>
<dbReference type="PATRIC" id="fig|1133569.4.peg.2086"/>
<keyword evidence="1" id="KW-0812">Transmembrane</keyword>